<gene>
    <name evidence="2" type="ORF">TGEB3V08_LOCUS9725</name>
</gene>
<dbReference type="AlphaFoldDB" id="A0A7R9K8K1"/>
<evidence type="ECO:0000256" key="1">
    <source>
        <dbReference type="SAM" id="Phobius"/>
    </source>
</evidence>
<accession>A0A7R9K8K1</accession>
<feature type="transmembrane region" description="Helical" evidence="1">
    <location>
        <begin position="50"/>
        <end position="69"/>
    </location>
</feature>
<organism evidence="2">
    <name type="scientific">Timema genevievae</name>
    <name type="common">Walking stick</name>
    <dbReference type="NCBI Taxonomy" id="629358"/>
    <lineage>
        <taxon>Eukaryota</taxon>
        <taxon>Metazoa</taxon>
        <taxon>Ecdysozoa</taxon>
        <taxon>Arthropoda</taxon>
        <taxon>Hexapoda</taxon>
        <taxon>Insecta</taxon>
        <taxon>Pterygota</taxon>
        <taxon>Neoptera</taxon>
        <taxon>Polyneoptera</taxon>
        <taxon>Phasmatodea</taxon>
        <taxon>Timematodea</taxon>
        <taxon>Timematoidea</taxon>
        <taxon>Timematidae</taxon>
        <taxon>Timema</taxon>
    </lineage>
</organism>
<dbReference type="EMBL" id="OE844741">
    <property type="protein sequence ID" value="CAD7606110.1"/>
    <property type="molecule type" value="Genomic_DNA"/>
</dbReference>
<keyword evidence="1" id="KW-1133">Transmembrane helix</keyword>
<sequence length="126" mass="13698">MTKNNPYRGAINNLIMKLKKGGILSKLHVSDPISDEGENKVTNVSLSNTLPLFFLLAAGLTTAFVLLVLERVSTLSLRELNARRRSPCDAPVVVSASQRSSSGQRWREGAGGEGPLIYNCRGKRMA</sequence>
<keyword evidence="1" id="KW-0812">Transmembrane</keyword>
<name>A0A7R9K8K1_TIMGE</name>
<evidence type="ECO:0000313" key="2">
    <source>
        <dbReference type="EMBL" id="CAD7606110.1"/>
    </source>
</evidence>
<protein>
    <submittedName>
        <fullName evidence="2">Uncharacterized protein</fullName>
    </submittedName>
</protein>
<reference evidence="2" key="1">
    <citation type="submission" date="2020-11" db="EMBL/GenBank/DDBJ databases">
        <authorList>
            <person name="Tran Van P."/>
        </authorList>
    </citation>
    <scope>NUCLEOTIDE SEQUENCE</scope>
</reference>
<keyword evidence="1" id="KW-0472">Membrane</keyword>
<proteinExistence type="predicted"/>